<keyword evidence="7" id="KW-1185">Reference proteome</keyword>
<dbReference type="SUPFAM" id="SSF53335">
    <property type="entry name" value="S-adenosyl-L-methionine-dependent methyltransferases"/>
    <property type="match status" value="1"/>
</dbReference>
<dbReference type="Gene3D" id="3.40.50.150">
    <property type="entry name" value="Vaccinia Virus protein VP39"/>
    <property type="match status" value="1"/>
</dbReference>
<dbReference type="GO" id="GO:0035657">
    <property type="term" value="C:eRF1 methyltransferase complex"/>
    <property type="evidence" value="ECO:0007669"/>
    <property type="project" value="TreeGrafter"/>
</dbReference>
<comment type="caution">
    <text evidence="6">The sequence shown here is derived from an EMBL/GenBank/DDBJ whole genome shotgun (WGS) entry which is preliminary data.</text>
</comment>
<reference evidence="6 7" key="1">
    <citation type="submission" date="2016-07" db="EMBL/GenBank/DDBJ databases">
        <title>Draft genome sequence of Prauserella sp. YIM 121212, isolated from alkaline soil.</title>
        <authorList>
            <person name="Ruckert C."/>
            <person name="Albersmeier A."/>
            <person name="Jiang C.-L."/>
            <person name="Jiang Y."/>
            <person name="Kalinowski J."/>
            <person name="Schneider O."/>
            <person name="Winkler A."/>
            <person name="Zotchev S.B."/>
        </authorList>
    </citation>
    <scope>NUCLEOTIDE SEQUENCE [LARGE SCALE GENOMIC DNA]</scope>
    <source>
        <strain evidence="6 7">YIM 121212</strain>
    </source>
</reference>
<evidence type="ECO:0000259" key="5">
    <source>
        <dbReference type="Pfam" id="PF05175"/>
    </source>
</evidence>
<dbReference type="GO" id="GO:0008757">
    <property type="term" value="F:S-adenosylmethionine-dependent methyltransferase activity"/>
    <property type="evidence" value="ECO:0007669"/>
    <property type="project" value="TreeGrafter"/>
</dbReference>
<sequence length="216" mass="23148">MWLLRPPGVYRPQEDTNLLTEAVRTASVPVGARVLDACTGTGALALAAARAGAGAVTAVDVSRRALAAAWCNARLRRVPLSVRRGDVTALAGLGRFDVVLANPPYVPCERTSVAKWDAGADGRSVLDPLCTFAPELLNWQGFLLLVQSELSGVDETMGALRTAGLKTSIVARRRIPFGPVLRGRARFLEERGLIEPGRRDEELVVIRADRAERAAA</sequence>
<keyword evidence="2 6" id="KW-0489">Methyltransferase</keyword>
<evidence type="ECO:0000256" key="1">
    <source>
        <dbReference type="ARBA" id="ARBA00006149"/>
    </source>
</evidence>
<dbReference type="InterPro" id="IPR029063">
    <property type="entry name" value="SAM-dependent_MTases_sf"/>
</dbReference>
<dbReference type="RefSeq" id="WP_110342542.1">
    <property type="nucleotide sequence ID" value="NZ_JBHVKT010000017.1"/>
</dbReference>
<evidence type="ECO:0000313" key="6">
    <source>
        <dbReference type="EMBL" id="PXY24471.1"/>
    </source>
</evidence>
<dbReference type="GO" id="GO:0003676">
    <property type="term" value="F:nucleic acid binding"/>
    <property type="evidence" value="ECO:0007669"/>
    <property type="project" value="InterPro"/>
</dbReference>
<evidence type="ECO:0000313" key="7">
    <source>
        <dbReference type="Proteomes" id="UP000247892"/>
    </source>
</evidence>
<dbReference type="AlphaFoldDB" id="A0A318LEK1"/>
<dbReference type="InterPro" id="IPR052190">
    <property type="entry name" value="Euk-Arch_PrmC-MTase"/>
</dbReference>
<evidence type="ECO:0000256" key="4">
    <source>
        <dbReference type="ARBA" id="ARBA00022691"/>
    </source>
</evidence>
<dbReference type="PROSITE" id="PS00092">
    <property type="entry name" value="N6_MTASE"/>
    <property type="match status" value="1"/>
</dbReference>
<dbReference type="PANTHER" id="PTHR45875">
    <property type="entry name" value="METHYLTRANSFERASE N6AMT1"/>
    <property type="match status" value="1"/>
</dbReference>
<dbReference type="GO" id="GO:0008276">
    <property type="term" value="F:protein methyltransferase activity"/>
    <property type="evidence" value="ECO:0007669"/>
    <property type="project" value="TreeGrafter"/>
</dbReference>
<dbReference type="InterPro" id="IPR004557">
    <property type="entry name" value="PrmC-related"/>
</dbReference>
<dbReference type="InterPro" id="IPR002052">
    <property type="entry name" value="DNA_methylase_N6_adenine_CS"/>
</dbReference>
<keyword evidence="4" id="KW-0949">S-adenosyl-L-methionine</keyword>
<dbReference type="GO" id="GO:0032259">
    <property type="term" value="P:methylation"/>
    <property type="evidence" value="ECO:0007669"/>
    <property type="project" value="UniProtKB-KW"/>
</dbReference>
<evidence type="ECO:0000256" key="3">
    <source>
        <dbReference type="ARBA" id="ARBA00022679"/>
    </source>
</evidence>
<proteinExistence type="inferred from homology"/>
<dbReference type="Proteomes" id="UP000247892">
    <property type="component" value="Unassembled WGS sequence"/>
</dbReference>
<keyword evidence="3 6" id="KW-0808">Transferase</keyword>
<gene>
    <name evidence="6" type="ORF">BA062_30150</name>
</gene>
<name>A0A318LEK1_9PSEU</name>
<accession>A0A318LEK1</accession>
<dbReference type="InterPro" id="IPR007848">
    <property type="entry name" value="Small_mtfrase_dom"/>
</dbReference>
<feature type="domain" description="Methyltransferase small" evidence="5">
    <location>
        <begin position="15"/>
        <end position="157"/>
    </location>
</feature>
<evidence type="ECO:0000256" key="2">
    <source>
        <dbReference type="ARBA" id="ARBA00022603"/>
    </source>
</evidence>
<organism evidence="6 7">
    <name type="scientific">Prauserella flavalba</name>
    <dbReference type="NCBI Taxonomy" id="1477506"/>
    <lineage>
        <taxon>Bacteria</taxon>
        <taxon>Bacillati</taxon>
        <taxon>Actinomycetota</taxon>
        <taxon>Actinomycetes</taxon>
        <taxon>Pseudonocardiales</taxon>
        <taxon>Pseudonocardiaceae</taxon>
        <taxon>Prauserella</taxon>
    </lineage>
</organism>
<dbReference type="OrthoDB" id="8746524at2"/>
<dbReference type="Pfam" id="PF05175">
    <property type="entry name" value="MTS"/>
    <property type="match status" value="1"/>
</dbReference>
<dbReference type="EMBL" id="MASU01000013">
    <property type="protein sequence ID" value="PXY24471.1"/>
    <property type="molecule type" value="Genomic_DNA"/>
</dbReference>
<dbReference type="GO" id="GO:0008170">
    <property type="term" value="F:N-methyltransferase activity"/>
    <property type="evidence" value="ECO:0007669"/>
    <property type="project" value="UniProtKB-ARBA"/>
</dbReference>
<comment type="similarity">
    <text evidence="1">Belongs to the eukaryotic/archaeal PrmC-related family.</text>
</comment>
<protein>
    <submittedName>
        <fullName evidence="6">Methyltransferase</fullName>
    </submittedName>
</protein>
<dbReference type="NCBIfam" id="TIGR00537">
    <property type="entry name" value="hemK_rel_arch"/>
    <property type="match status" value="1"/>
</dbReference>
<dbReference type="PANTHER" id="PTHR45875:SF1">
    <property type="entry name" value="METHYLTRANSFERASE N6AMT1"/>
    <property type="match status" value="1"/>
</dbReference>